<evidence type="ECO:0000256" key="2">
    <source>
        <dbReference type="ARBA" id="ARBA00022692"/>
    </source>
</evidence>
<dbReference type="AlphaFoldDB" id="A0AAE0TIL9"/>
<dbReference type="GO" id="GO:0098700">
    <property type="term" value="P:neurotransmitter loading into synaptic vesicle"/>
    <property type="evidence" value="ECO:0007669"/>
    <property type="project" value="TreeGrafter"/>
</dbReference>
<feature type="transmembrane region" description="Helical" evidence="5">
    <location>
        <begin position="126"/>
        <end position="149"/>
    </location>
</feature>
<sequence length="504" mass="54975">MACAQRYWVVLLGFMGLLLSIGYRAVFSLVIVHVNKAKHNLTDEDDSIFATKCTTTGTSRNLEVEWPPGVNFLFQTAYFISSTLTQFPGGILAVRFSAKRVCGLSVLLSGILLMVMPVAILKHYGFVFAIRIVQGVIEGVTVPALNGVIAAWAPKSEKSRLITISYAGAYLSTAVAFVVSGACMCYVTWYAALILYGGLGTLWSLVWLCTVYDSPSLCPCLGEKEKRLYEREGNNVKAGSKATSAKVPWKQIFTSLPVSAVFVGAFCRNWIFSMLIVEEPQYLKDVFHMSTANIGLFSSIPHILMTIVVIFGGFMFDHLIKGQIISTTVARKLAQCIGFGVEAGCILGLYFIGDWKVAIILLSVGVAISGLAISGYQVNPLDLSPQYASVLTGIARLGASGAIISTLLASQLTHNGTMKEWQLLFLISAVVHFGGVIYYGIFASGNRQPWAEDQTEKKLPNVVSSASINSMVDDNERDHLLAKSYNFVYDSDDAKDKLWFTTTI</sequence>
<dbReference type="PANTHER" id="PTHR11662">
    <property type="entry name" value="SOLUTE CARRIER FAMILY 17"/>
    <property type="match status" value="1"/>
</dbReference>
<keyword evidence="2 5" id="KW-0812">Transmembrane</keyword>
<feature type="transmembrane region" description="Helical" evidence="5">
    <location>
        <begin position="332"/>
        <end position="352"/>
    </location>
</feature>
<feature type="transmembrane region" description="Helical" evidence="5">
    <location>
        <begin position="421"/>
        <end position="441"/>
    </location>
</feature>
<gene>
    <name evidence="6" type="ORF">CHS0354_030032</name>
</gene>
<reference evidence="6" key="3">
    <citation type="submission" date="2023-05" db="EMBL/GenBank/DDBJ databases">
        <authorList>
            <person name="Smith C.H."/>
        </authorList>
    </citation>
    <scope>NUCLEOTIDE SEQUENCE</scope>
    <source>
        <strain evidence="6">CHS0354</strain>
        <tissue evidence="6">Mantle</tissue>
    </source>
</reference>
<dbReference type="GO" id="GO:0005313">
    <property type="term" value="F:L-glutamate transmembrane transporter activity"/>
    <property type="evidence" value="ECO:0007669"/>
    <property type="project" value="TreeGrafter"/>
</dbReference>
<evidence type="ECO:0000256" key="3">
    <source>
        <dbReference type="ARBA" id="ARBA00022989"/>
    </source>
</evidence>
<feature type="transmembrane region" description="Helical" evidence="5">
    <location>
        <begin position="358"/>
        <end position="376"/>
    </location>
</feature>
<comment type="caution">
    <text evidence="6">The sequence shown here is derived from an EMBL/GenBank/DDBJ whole genome shotgun (WGS) entry which is preliminary data.</text>
</comment>
<evidence type="ECO:0000256" key="4">
    <source>
        <dbReference type="ARBA" id="ARBA00023136"/>
    </source>
</evidence>
<feature type="transmembrane region" description="Helical" evidence="5">
    <location>
        <begin position="72"/>
        <end position="94"/>
    </location>
</feature>
<evidence type="ECO:0000256" key="5">
    <source>
        <dbReference type="SAM" id="Phobius"/>
    </source>
</evidence>
<comment type="subcellular location">
    <subcellularLocation>
        <location evidence="1">Membrane</location>
        <topology evidence="1">Multi-pass membrane protein</topology>
    </subcellularLocation>
</comment>
<dbReference type="Gene3D" id="1.20.1250.20">
    <property type="entry name" value="MFS general substrate transporter like domains"/>
    <property type="match status" value="2"/>
</dbReference>
<feature type="transmembrane region" description="Helical" evidence="5">
    <location>
        <begin position="101"/>
        <end position="120"/>
    </location>
</feature>
<proteinExistence type="predicted"/>
<feature type="transmembrane region" description="Helical" evidence="5">
    <location>
        <begin position="7"/>
        <end position="32"/>
    </location>
</feature>
<organism evidence="6 7">
    <name type="scientific">Potamilus streckersoni</name>
    <dbReference type="NCBI Taxonomy" id="2493646"/>
    <lineage>
        <taxon>Eukaryota</taxon>
        <taxon>Metazoa</taxon>
        <taxon>Spiralia</taxon>
        <taxon>Lophotrochozoa</taxon>
        <taxon>Mollusca</taxon>
        <taxon>Bivalvia</taxon>
        <taxon>Autobranchia</taxon>
        <taxon>Heteroconchia</taxon>
        <taxon>Palaeoheterodonta</taxon>
        <taxon>Unionida</taxon>
        <taxon>Unionoidea</taxon>
        <taxon>Unionidae</taxon>
        <taxon>Ambleminae</taxon>
        <taxon>Lampsilini</taxon>
        <taxon>Potamilus</taxon>
    </lineage>
</organism>
<protein>
    <recommendedName>
        <fullName evidence="8">Major facilitator superfamily (MFS) profile domain-containing protein</fullName>
    </recommendedName>
</protein>
<dbReference type="InterPro" id="IPR036259">
    <property type="entry name" value="MFS_trans_sf"/>
</dbReference>
<reference evidence="6" key="2">
    <citation type="journal article" date="2021" name="Genome Biol. Evol.">
        <title>Developing a high-quality reference genome for a parasitic bivalve with doubly uniparental inheritance (Bivalvia: Unionida).</title>
        <authorList>
            <person name="Smith C.H."/>
        </authorList>
    </citation>
    <scope>NUCLEOTIDE SEQUENCE</scope>
    <source>
        <strain evidence="6">CHS0354</strain>
        <tissue evidence="6">Mantle</tissue>
    </source>
</reference>
<dbReference type="EMBL" id="JAEAOA010001793">
    <property type="protein sequence ID" value="KAK3611075.1"/>
    <property type="molecule type" value="Genomic_DNA"/>
</dbReference>
<reference evidence="6" key="1">
    <citation type="journal article" date="2021" name="Genome Biol. Evol.">
        <title>A High-Quality Reference Genome for a Parasitic Bivalve with Doubly Uniparental Inheritance (Bivalvia: Unionida).</title>
        <authorList>
            <person name="Smith C.H."/>
        </authorList>
    </citation>
    <scope>NUCLEOTIDE SEQUENCE</scope>
    <source>
        <strain evidence="6">CHS0354</strain>
    </source>
</reference>
<evidence type="ECO:0000313" key="6">
    <source>
        <dbReference type="EMBL" id="KAK3611075.1"/>
    </source>
</evidence>
<feature type="transmembrane region" description="Helical" evidence="5">
    <location>
        <begin position="256"/>
        <end position="276"/>
    </location>
</feature>
<dbReference type="FunFam" id="1.20.1250.20:FF:000532">
    <property type="entry name" value="SLC (SoLute Carrier) homolog"/>
    <property type="match status" value="1"/>
</dbReference>
<dbReference type="SUPFAM" id="SSF103473">
    <property type="entry name" value="MFS general substrate transporter"/>
    <property type="match status" value="1"/>
</dbReference>
<dbReference type="Proteomes" id="UP001195483">
    <property type="component" value="Unassembled WGS sequence"/>
</dbReference>
<feature type="transmembrane region" description="Helical" evidence="5">
    <location>
        <begin position="296"/>
        <end position="320"/>
    </location>
</feature>
<feature type="transmembrane region" description="Helical" evidence="5">
    <location>
        <begin position="388"/>
        <end position="409"/>
    </location>
</feature>
<dbReference type="GO" id="GO:0005326">
    <property type="term" value="F:neurotransmitter transmembrane transporter activity"/>
    <property type="evidence" value="ECO:0007669"/>
    <property type="project" value="TreeGrafter"/>
</dbReference>
<dbReference type="GO" id="GO:0060076">
    <property type="term" value="C:excitatory synapse"/>
    <property type="evidence" value="ECO:0007669"/>
    <property type="project" value="TreeGrafter"/>
</dbReference>
<dbReference type="InterPro" id="IPR011701">
    <property type="entry name" value="MFS"/>
</dbReference>
<evidence type="ECO:0000256" key="1">
    <source>
        <dbReference type="ARBA" id="ARBA00004141"/>
    </source>
</evidence>
<dbReference type="InterPro" id="IPR050382">
    <property type="entry name" value="MFS_Na/Anion_cotransporter"/>
</dbReference>
<evidence type="ECO:0000313" key="7">
    <source>
        <dbReference type="Proteomes" id="UP001195483"/>
    </source>
</evidence>
<dbReference type="GO" id="GO:0050803">
    <property type="term" value="P:regulation of synapse structure or activity"/>
    <property type="evidence" value="ECO:0007669"/>
    <property type="project" value="TreeGrafter"/>
</dbReference>
<evidence type="ECO:0008006" key="8">
    <source>
        <dbReference type="Google" id="ProtNLM"/>
    </source>
</evidence>
<dbReference type="GO" id="GO:0035249">
    <property type="term" value="P:synaptic transmission, glutamatergic"/>
    <property type="evidence" value="ECO:0007669"/>
    <property type="project" value="TreeGrafter"/>
</dbReference>
<keyword evidence="3 5" id="KW-1133">Transmembrane helix</keyword>
<dbReference type="PANTHER" id="PTHR11662:SF456">
    <property type="entry name" value="VESICULAR GLUTAMATE TRANSPORTER, ISOFORM A"/>
    <property type="match status" value="1"/>
</dbReference>
<dbReference type="Pfam" id="PF07690">
    <property type="entry name" value="MFS_1"/>
    <property type="match status" value="1"/>
</dbReference>
<feature type="transmembrane region" description="Helical" evidence="5">
    <location>
        <begin position="188"/>
        <end position="209"/>
    </location>
</feature>
<feature type="transmembrane region" description="Helical" evidence="5">
    <location>
        <begin position="161"/>
        <end position="182"/>
    </location>
</feature>
<accession>A0AAE0TIL9</accession>
<keyword evidence="4 5" id="KW-0472">Membrane</keyword>
<keyword evidence="7" id="KW-1185">Reference proteome</keyword>
<dbReference type="GO" id="GO:0030672">
    <property type="term" value="C:synaptic vesicle membrane"/>
    <property type="evidence" value="ECO:0007669"/>
    <property type="project" value="TreeGrafter"/>
</dbReference>
<name>A0AAE0TIL9_9BIVA</name>